<feature type="domain" description="HD-GYP" evidence="1">
    <location>
        <begin position="16"/>
        <end position="200"/>
    </location>
</feature>
<dbReference type="InterPro" id="IPR003607">
    <property type="entry name" value="HD/PDEase_dom"/>
</dbReference>
<dbReference type="SUPFAM" id="SSF109604">
    <property type="entry name" value="HD-domain/PDEase-like"/>
    <property type="match status" value="1"/>
</dbReference>
<evidence type="ECO:0000313" key="3">
    <source>
        <dbReference type="Proteomes" id="UP000277811"/>
    </source>
</evidence>
<dbReference type="RefSeq" id="WP_122630215.1">
    <property type="nucleotide sequence ID" value="NZ_UPPP01000116.1"/>
</dbReference>
<protein>
    <recommendedName>
        <fullName evidence="1">HD-GYP domain-containing protein</fullName>
    </recommendedName>
</protein>
<dbReference type="InterPro" id="IPR006675">
    <property type="entry name" value="HDIG_dom"/>
</dbReference>
<dbReference type="SMART" id="SM00471">
    <property type="entry name" value="HDc"/>
    <property type="match status" value="1"/>
</dbReference>
<dbReference type="PROSITE" id="PS51832">
    <property type="entry name" value="HD_GYP"/>
    <property type="match status" value="1"/>
</dbReference>
<gene>
    <name evidence="2" type="ORF">LUCI_4720</name>
</gene>
<name>A0A498RF43_9FIRM</name>
<evidence type="ECO:0000259" key="1">
    <source>
        <dbReference type="PROSITE" id="PS51832"/>
    </source>
</evidence>
<reference evidence="2 3" key="1">
    <citation type="submission" date="2018-06" db="EMBL/GenBank/DDBJ databases">
        <authorList>
            <person name="Strepis N."/>
        </authorList>
    </citation>
    <scope>NUCLEOTIDE SEQUENCE [LARGE SCALE GENOMIC DNA]</scope>
    <source>
        <strain evidence="2">LUCI</strain>
    </source>
</reference>
<dbReference type="NCBIfam" id="TIGR00277">
    <property type="entry name" value="HDIG"/>
    <property type="match status" value="1"/>
</dbReference>
<evidence type="ECO:0000313" key="2">
    <source>
        <dbReference type="EMBL" id="VBB09430.1"/>
    </source>
</evidence>
<organism evidence="2 3">
    <name type="scientific">Lucifera butyrica</name>
    <dbReference type="NCBI Taxonomy" id="1351585"/>
    <lineage>
        <taxon>Bacteria</taxon>
        <taxon>Bacillati</taxon>
        <taxon>Bacillota</taxon>
        <taxon>Negativicutes</taxon>
        <taxon>Veillonellales</taxon>
        <taxon>Veillonellaceae</taxon>
        <taxon>Lucifera</taxon>
    </lineage>
</organism>
<dbReference type="Gene3D" id="1.10.3210.10">
    <property type="entry name" value="Hypothetical protein af1432"/>
    <property type="match status" value="1"/>
</dbReference>
<proteinExistence type="predicted"/>
<dbReference type="PANTHER" id="PTHR43155:SF2">
    <property type="entry name" value="CYCLIC DI-GMP PHOSPHODIESTERASE PA4108"/>
    <property type="match status" value="1"/>
</dbReference>
<dbReference type="CDD" id="cd00077">
    <property type="entry name" value="HDc"/>
    <property type="match status" value="1"/>
</dbReference>
<dbReference type="InterPro" id="IPR037522">
    <property type="entry name" value="HD_GYP_dom"/>
</dbReference>
<keyword evidence="3" id="KW-1185">Reference proteome</keyword>
<dbReference type="PANTHER" id="PTHR43155">
    <property type="entry name" value="CYCLIC DI-GMP PHOSPHODIESTERASE PA4108-RELATED"/>
    <property type="match status" value="1"/>
</dbReference>
<dbReference type="Proteomes" id="UP000277811">
    <property type="component" value="Unassembled WGS sequence"/>
</dbReference>
<dbReference type="OrthoDB" id="9804747at2"/>
<dbReference type="EMBL" id="UPPP01000116">
    <property type="protein sequence ID" value="VBB09430.1"/>
    <property type="molecule type" value="Genomic_DNA"/>
</dbReference>
<dbReference type="Pfam" id="PF13487">
    <property type="entry name" value="HD_5"/>
    <property type="match status" value="1"/>
</dbReference>
<dbReference type="AlphaFoldDB" id="A0A498RF43"/>
<sequence>MYMLTLMQAPDLYTSDADSLTHIIGSLMQLLELKNEKIYLHSHQVANYAVSTAAKMRLPRDEIERIRAASMLHDIGHLTVPNAVLAKMPYLSTREMSVFKNHCNAGSAMLENIPSCQELIPYIRYHHERFDGKGYPKRLKGVNIPLGARIIAVANYYDRFINPCTQHWVKTKEETVRELLNHSGTAFDPEVVRAFIESLG</sequence>
<accession>A0A498RF43</accession>